<dbReference type="Pfam" id="PF05653">
    <property type="entry name" value="Mg_trans_NIPA"/>
    <property type="match status" value="1"/>
</dbReference>
<feature type="transmembrane region" description="Helical" evidence="5">
    <location>
        <begin position="132"/>
        <end position="150"/>
    </location>
</feature>
<evidence type="ECO:0000256" key="3">
    <source>
        <dbReference type="ARBA" id="ARBA00022989"/>
    </source>
</evidence>
<evidence type="ECO:0000256" key="1">
    <source>
        <dbReference type="ARBA" id="ARBA00004141"/>
    </source>
</evidence>
<dbReference type="AlphaFoldDB" id="A0A7S1U9L0"/>
<comment type="subcellular location">
    <subcellularLocation>
        <location evidence="1">Membrane</location>
        <topology evidence="1">Multi-pass membrane protein</topology>
    </subcellularLocation>
</comment>
<proteinExistence type="predicted"/>
<accession>A0A7S1U9L0</accession>
<dbReference type="SUPFAM" id="SSF103481">
    <property type="entry name" value="Multidrug resistance efflux transporter EmrE"/>
    <property type="match status" value="1"/>
</dbReference>
<dbReference type="InterPro" id="IPR037185">
    <property type="entry name" value="EmrE-like"/>
</dbReference>
<name>A0A7S1U9L0_9STRA</name>
<evidence type="ECO:0000256" key="4">
    <source>
        <dbReference type="ARBA" id="ARBA00023136"/>
    </source>
</evidence>
<feature type="transmembrane region" description="Helical" evidence="5">
    <location>
        <begin position="250"/>
        <end position="268"/>
    </location>
</feature>
<dbReference type="GO" id="GO:0015095">
    <property type="term" value="F:magnesium ion transmembrane transporter activity"/>
    <property type="evidence" value="ECO:0007669"/>
    <property type="project" value="InterPro"/>
</dbReference>
<dbReference type="EMBL" id="HBGJ01027927">
    <property type="protein sequence ID" value="CAD9259397.1"/>
    <property type="molecule type" value="Transcribed_RNA"/>
</dbReference>
<evidence type="ECO:0008006" key="7">
    <source>
        <dbReference type="Google" id="ProtNLM"/>
    </source>
</evidence>
<keyword evidence="3 5" id="KW-1133">Transmembrane helix</keyword>
<protein>
    <recommendedName>
        <fullName evidence="7">Magnesium transporter</fullName>
    </recommendedName>
</protein>
<feature type="transmembrane region" description="Helical" evidence="5">
    <location>
        <begin position="106"/>
        <end position="125"/>
    </location>
</feature>
<gene>
    <name evidence="6" type="ORF">PPAR1163_LOCUS17771</name>
</gene>
<reference evidence="6" key="1">
    <citation type="submission" date="2021-01" db="EMBL/GenBank/DDBJ databases">
        <authorList>
            <person name="Corre E."/>
            <person name="Pelletier E."/>
            <person name="Niang G."/>
            <person name="Scheremetjew M."/>
            <person name="Finn R."/>
            <person name="Kale V."/>
            <person name="Holt S."/>
            <person name="Cochrane G."/>
            <person name="Meng A."/>
            <person name="Brown T."/>
            <person name="Cohen L."/>
        </authorList>
    </citation>
    <scope>NUCLEOTIDE SEQUENCE</scope>
    <source>
        <strain evidence="6">CCMP2877</strain>
    </source>
</reference>
<organism evidence="6">
    <name type="scientific">Phaeomonas parva</name>
    <dbReference type="NCBI Taxonomy" id="124430"/>
    <lineage>
        <taxon>Eukaryota</taxon>
        <taxon>Sar</taxon>
        <taxon>Stramenopiles</taxon>
        <taxon>Ochrophyta</taxon>
        <taxon>Pinguiophyceae</taxon>
        <taxon>Pinguiochrysidales</taxon>
        <taxon>Pinguiochrysidaceae</taxon>
        <taxon>Phaeomonas</taxon>
    </lineage>
</organism>
<feature type="transmembrane region" description="Helical" evidence="5">
    <location>
        <begin position="280"/>
        <end position="301"/>
    </location>
</feature>
<sequence length="366" mass="39749">MISEFLFGCILNIIGSVCINLGNNLMSLGHRKKRAEKLRGASARVVPFPGDSGALKTTLVAPAQSPKAGEGDEEKKSWTWFIGTSIFICGSLLLFASFGFAPQSVLAALEAVQFITNIFFGKFVLGEAITKRMVLGTVALVGGMSLVVAFSKHETSLYSSEDLQSLYGELAYIVFLAFAGVTLIASRVLFNVYGARRQQGLENLPYHNLVYPISYCYFSAMIGTQQLLMAKCISNLLRLTGDGDNQFTHWFTYFCIAVWLLSAIYWVYRMDLGLKLFKGPFIIPVLQVHFTLLAIVSGGIYFKEFDGQPPGHICAFVAGCVIIFGGVYLLAPAEVEEPDGLAVMPVTATNQTTSATNQGACAAMTP</sequence>
<feature type="transmembrane region" description="Helical" evidence="5">
    <location>
        <begin position="210"/>
        <end position="230"/>
    </location>
</feature>
<evidence type="ECO:0000256" key="5">
    <source>
        <dbReference type="SAM" id="Phobius"/>
    </source>
</evidence>
<dbReference type="GO" id="GO:0016020">
    <property type="term" value="C:membrane"/>
    <property type="evidence" value="ECO:0007669"/>
    <property type="project" value="UniProtKB-SubCell"/>
</dbReference>
<dbReference type="PANTHER" id="PTHR12570:SF9">
    <property type="entry name" value="MAGNESIUM TRANSPORTER NIPA8-RELATED"/>
    <property type="match status" value="1"/>
</dbReference>
<feature type="transmembrane region" description="Helical" evidence="5">
    <location>
        <begin position="6"/>
        <end position="26"/>
    </location>
</feature>
<feature type="transmembrane region" description="Helical" evidence="5">
    <location>
        <begin position="313"/>
        <end position="331"/>
    </location>
</feature>
<evidence type="ECO:0000256" key="2">
    <source>
        <dbReference type="ARBA" id="ARBA00022692"/>
    </source>
</evidence>
<dbReference type="PANTHER" id="PTHR12570">
    <property type="match status" value="1"/>
</dbReference>
<keyword evidence="2 5" id="KW-0812">Transmembrane</keyword>
<evidence type="ECO:0000313" key="6">
    <source>
        <dbReference type="EMBL" id="CAD9259397.1"/>
    </source>
</evidence>
<feature type="transmembrane region" description="Helical" evidence="5">
    <location>
        <begin position="170"/>
        <end position="190"/>
    </location>
</feature>
<dbReference type="Gene3D" id="1.10.3730.20">
    <property type="match status" value="1"/>
</dbReference>
<dbReference type="InterPro" id="IPR008521">
    <property type="entry name" value="Mg_trans_NIPA"/>
</dbReference>
<feature type="transmembrane region" description="Helical" evidence="5">
    <location>
        <begin position="78"/>
        <end position="100"/>
    </location>
</feature>
<keyword evidence="4 5" id="KW-0472">Membrane</keyword>